<name>A0A1M5ZI64_9BURK</name>
<protein>
    <recommendedName>
        <fullName evidence="7">Protein MgtC</fullName>
    </recommendedName>
</protein>
<dbReference type="AlphaFoldDB" id="A0A1M5ZI64"/>
<dbReference type="GO" id="GO:0005886">
    <property type="term" value="C:plasma membrane"/>
    <property type="evidence" value="ECO:0007669"/>
    <property type="project" value="UniProtKB-SubCell"/>
</dbReference>
<dbReference type="STRING" id="658167.SAMN04488135_11532"/>
<evidence type="ECO:0000256" key="7">
    <source>
        <dbReference type="RuleBase" id="RU365041"/>
    </source>
</evidence>
<comment type="subcellular location">
    <subcellularLocation>
        <location evidence="7">Cell inner membrane</location>
        <topology evidence="7">Multi-pass membrane protein</topology>
    </subcellularLocation>
    <subcellularLocation>
        <location evidence="1">Cell membrane</location>
        <topology evidence="1">Multi-pass membrane protein</topology>
    </subcellularLocation>
</comment>
<dbReference type="InterPro" id="IPR049177">
    <property type="entry name" value="MgtC_SapB_SrpB_YhiD_N"/>
</dbReference>
<dbReference type="EMBL" id="FQXE01000015">
    <property type="protein sequence ID" value="SHI23987.1"/>
    <property type="molecule type" value="Genomic_DNA"/>
</dbReference>
<dbReference type="Pfam" id="PF02308">
    <property type="entry name" value="MgtC"/>
    <property type="match status" value="1"/>
</dbReference>
<sequence>MIDTAISVWDTIVDEFSDIPDAAQATRIALRLAMAILLGAAIGYERELRGKAAGLRTHMLVSLGAAIFILAPMQRGMSVADASRVLQGIIAGIGFLGAGAIIKMSDHGRIKGLTTAASIWVAAAIGIAAGMGLEATAVVSTLAVLFILVVVRRLEDNIDRKEKSKGAASPRRPDQDGSG</sequence>
<gene>
    <name evidence="9" type="ORF">SAMN04488135_11532</name>
</gene>
<evidence type="ECO:0000256" key="5">
    <source>
        <dbReference type="ARBA" id="ARBA00022989"/>
    </source>
</evidence>
<dbReference type="Proteomes" id="UP000184226">
    <property type="component" value="Unassembled WGS sequence"/>
</dbReference>
<evidence type="ECO:0000256" key="3">
    <source>
        <dbReference type="ARBA" id="ARBA00022475"/>
    </source>
</evidence>
<dbReference type="PRINTS" id="PR01837">
    <property type="entry name" value="MGTCSAPBPROT"/>
</dbReference>
<dbReference type="OrthoDB" id="9811198at2"/>
<evidence type="ECO:0000313" key="10">
    <source>
        <dbReference type="Proteomes" id="UP000184226"/>
    </source>
</evidence>
<feature type="transmembrane region" description="Helical" evidence="7">
    <location>
        <begin position="85"/>
        <end position="102"/>
    </location>
</feature>
<keyword evidence="7" id="KW-0997">Cell inner membrane</keyword>
<feature type="transmembrane region" description="Helical" evidence="7">
    <location>
        <begin position="57"/>
        <end position="73"/>
    </location>
</feature>
<keyword evidence="6 7" id="KW-0472">Membrane</keyword>
<dbReference type="InterPro" id="IPR003416">
    <property type="entry name" value="MgtC/SapB/SrpB/YhiD_fam"/>
</dbReference>
<evidence type="ECO:0000256" key="1">
    <source>
        <dbReference type="ARBA" id="ARBA00004651"/>
    </source>
</evidence>
<evidence type="ECO:0000256" key="4">
    <source>
        <dbReference type="ARBA" id="ARBA00022692"/>
    </source>
</evidence>
<evidence type="ECO:0000256" key="2">
    <source>
        <dbReference type="ARBA" id="ARBA00009298"/>
    </source>
</evidence>
<reference evidence="9 10" key="1">
    <citation type="submission" date="2016-11" db="EMBL/GenBank/DDBJ databases">
        <authorList>
            <person name="Jaros S."/>
            <person name="Januszkiewicz K."/>
            <person name="Wedrychowicz H."/>
        </authorList>
    </citation>
    <scope>NUCLEOTIDE SEQUENCE [LARGE SCALE GENOMIC DNA]</scope>
    <source>
        <strain evidence="9 10">CGMCC 1.10190</strain>
    </source>
</reference>
<feature type="transmembrane region" description="Helical" evidence="7">
    <location>
        <begin position="114"/>
        <end position="131"/>
    </location>
</feature>
<comment type="similarity">
    <text evidence="2 7">Belongs to the MgtC/SapB family.</text>
</comment>
<evidence type="ECO:0000256" key="6">
    <source>
        <dbReference type="ARBA" id="ARBA00023136"/>
    </source>
</evidence>
<feature type="domain" description="MgtC/SapB/SrpB/YhiD N-terminal" evidence="8">
    <location>
        <begin position="32"/>
        <end position="156"/>
    </location>
</feature>
<organism evidence="9 10">
    <name type="scientific">Pollutimonas bauzanensis</name>
    <dbReference type="NCBI Taxonomy" id="658167"/>
    <lineage>
        <taxon>Bacteria</taxon>
        <taxon>Pseudomonadati</taxon>
        <taxon>Pseudomonadota</taxon>
        <taxon>Betaproteobacteria</taxon>
        <taxon>Burkholderiales</taxon>
        <taxon>Alcaligenaceae</taxon>
        <taxon>Pollutimonas</taxon>
    </lineage>
</organism>
<accession>A0A1M5ZI64</accession>
<evidence type="ECO:0000259" key="8">
    <source>
        <dbReference type="Pfam" id="PF02308"/>
    </source>
</evidence>
<dbReference type="PANTHER" id="PTHR33778">
    <property type="entry name" value="PROTEIN MGTC"/>
    <property type="match status" value="1"/>
</dbReference>
<keyword evidence="10" id="KW-1185">Reference proteome</keyword>
<keyword evidence="4 7" id="KW-0812">Transmembrane</keyword>
<feature type="transmembrane region" description="Helical" evidence="7">
    <location>
        <begin position="28"/>
        <end position="45"/>
    </location>
</feature>
<evidence type="ECO:0000313" key="9">
    <source>
        <dbReference type="EMBL" id="SHI23987.1"/>
    </source>
</evidence>
<keyword evidence="3" id="KW-1003">Cell membrane</keyword>
<keyword evidence="5 7" id="KW-1133">Transmembrane helix</keyword>
<proteinExistence type="inferred from homology"/>
<dbReference type="PANTHER" id="PTHR33778:SF1">
    <property type="entry name" value="MAGNESIUM TRANSPORTER YHID-RELATED"/>
    <property type="match status" value="1"/>
</dbReference>